<dbReference type="PANTHER" id="PTHR42979">
    <property type="entry name" value="3-ISOPROPYLMALATE DEHYDROGENASE"/>
    <property type="match status" value="1"/>
</dbReference>
<evidence type="ECO:0000256" key="3">
    <source>
        <dbReference type="ARBA" id="ARBA00022723"/>
    </source>
</evidence>
<evidence type="ECO:0000313" key="10">
    <source>
        <dbReference type="Proteomes" id="UP001199816"/>
    </source>
</evidence>
<keyword evidence="10" id="KW-1185">Reference proteome</keyword>
<keyword evidence="4" id="KW-0460">Magnesium</keyword>
<keyword evidence="7" id="KW-0100">Branched-chain amino acid biosynthesis</keyword>
<accession>A0ABS8PQJ5</accession>
<dbReference type="Gene3D" id="3.40.718.10">
    <property type="entry name" value="Isopropylmalate Dehydrogenase"/>
    <property type="match status" value="1"/>
</dbReference>
<evidence type="ECO:0000256" key="7">
    <source>
        <dbReference type="ARBA" id="ARBA00023304"/>
    </source>
</evidence>
<evidence type="ECO:0000256" key="1">
    <source>
        <dbReference type="ARBA" id="ARBA00022430"/>
    </source>
</evidence>
<gene>
    <name evidence="9" type="ORF">LQ567_11350</name>
</gene>
<evidence type="ECO:0000256" key="6">
    <source>
        <dbReference type="ARBA" id="ARBA00023027"/>
    </source>
</evidence>
<comment type="caution">
    <text evidence="9">The sequence shown here is derived from an EMBL/GenBank/DDBJ whole genome shotgun (WGS) entry which is preliminary data.</text>
</comment>
<dbReference type="SUPFAM" id="SSF53659">
    <property type="entry name" value="Isocitrate/Isopropylmalate dehydrogenase-like"/>
    <property type="match status" value="1"/>
</dbReference>
<keyword evidence="6" id="KW-0520">NAD</keyword>
<dbReference type="RefSeq" id="WP_231004623.1">
    <property type="nucleotide sequence ID" value="NZ_JAJNEC010000005.1"/>
</dbReference>
<reference evidence="9 10" key="1">
    <citation type="submission" date="2021-11" db="EMBL/GenBank/DDBJ databases">
        <title>Genomic of Niabella pedocola.</title>
        <authorList>
            <person name="Wu T."/>
        </authorList>
    </citation>
    <scope>NUCLEOTIDE SEQUENCE [LARGE SCALE GENOMIC DNA]</scope>
    <source>
        <strain evidence="9 10">JCM 31011</strain>
    </source>
</reference>
<protein>
    <submittedName>
        <fullName evidence="9">3-isopropylmalate dehydrogenase</fullName>
    </submittedName>
</protein>
<dbReference type="Proteomes" id="UP001199816">
    <property type="component" value="Unassembled WGS sequence"/>
</dbReference>
<dbReference type="Pfam" id="PF00180">
    <property type="entry name" value="Iso_dh"/>
    <property type="match status" value="1"/>
</dbReference>
<dbReference type="PANTHER" id="PTHR42979:SF1">
    <property type="entry name" value="3-ISOPROPYLMALATE DEHYDROGENASE"/>
    <property type="match status" value="1"/>
</dbReference>
<sequence>MKKEITIIKEAGAAGEVAAQAVKVLNAVAEQYDHYFNLNPVAAAIGQPAGDATLFSGIATQRAIEKELPVMVTVQPVTVYTSLQHLSPLKPKHSEGLNLLLYQVQTADLHHQGRIIQSALQQAANRKKQITVVADPEDPEQASWRAALEKAGKEYKDIRVEQIAVQEAWDRMLQQPSGFDTIITHKAAGDYLFSQAAAITGARFMIPSVRVAGPMPFFGPAYAFDQHEESARNVSNPVGAILSIAMMMDYFNLHEEALIIRTAVNWTLLHGFVAKDMDAVNNYSTSTIGDLISDFIRGTIPGFAKGENMALQKSTII</sequence>
<dbReference type="SMART" id="SM01329">
    <property type="entry name" value="Iso_dh"/>
    <property type="match status" value="1"/>
</dbReference>
<keyword evidence="1" id="KW-0432">Leucine biosynthesis</keyword>
<proteinExistence type="predicted"/>
<keyword evidence="5" id="KW-0560">Oxidoreductase</keyword>
<evidence type="ECO:0000313" key="9">
    <source>
        <dbReference type="EMBL" id="MCD2423359.1"/>
    </source>
</evidence>
<evidence type="ECO:0000256" key="5">
    <source>
        <dbReference type="ARBA" id="ARBA00023002"/>
    </source>
</evidence>
<name>A0ABS8PQJ5_9BACT</name>
<keyword evidence="2" id="KW-0028">Amino-acid biosynthesis</keyword>
<dbReference type="InterPro" id="IPR004429">
    <property type="entry name" value="Isopropylmalate_DH"/>
</dbReference>
<organism evidence="9 10">
    <name type="scientific">Niabella pedocola</name>
    <dbReference type="NCBI Taxonomy" id="1752077"/>
    <lineage>
        <taxon>Bacteria</taxon>
        <taxon>Pseudomonadati</taxon>
        <taxon>Bacteroidota</taxon>
        <taxon>Chitinophagia</taxon>
        <taxon>Chitinophagales</taxon>
        <taxon>Chitinophagaceae</taxon>
        <taxon>Niabella</taxon>
    </lineage>
</organism>
<evidence type="ECO:0000256" key="4">
    <source>
        <dbReference type="ARBA" id="ARBA00022842"/>
    </source>
</evidence>
<feature type="domain" description="Isopropylmalate dehydrogenase-like" evidence="8">
    <location>
        <begin position="4"/>
        <end position="292"/>
    </location>
</feature>
<evidence type="ECO:0000256" key="2">
    <source>
        <dbReference type="ARBA" id="ARBA00022605"/>
    </source>
</evidence>
<keyword evidence="3" id="KW-0479">Metal-binding</keyword>
<evidence type="ECO:0000259" key="8">
    <source>
        <dbReference type="SMART" id="SM01329"/>
    </source>
</evidence>
<dbReference type="InterPro" id="IPR024084">
    <property type="entry name" value="IsoPropMal-DH-like_dom"/>
</dbReference>
<dbReference type="EMBL" id="JAJNEC010000005">
    <property type="protein sequence ID" value="MCD2423359.1"/>
    <property type="molecule type" value="Genomic_DNA"/>
</dbReference>